<dbReference type="Proteomes" id="UP000198917">
    <property type="component" value="Unassembled WGS sequence"/>
</dbReference>
<keyword evidence="5" id="KW-0560">Oxidoreductase</keyword>
<protein>
    <recommendedName>
        <fullName evidence="2">Bleomycin resistance protein</fullName>
    </recommendedName>
</protein>
<evidence type="ECO:0000259" key="4">
    <source>
        <dbReference type="PROSITE" id="PS51819"/>
    </source>
</evidence>
<feature type="domain" description="VOC" evidence="4">
    <location>
        <begin position="41"/>
        <end position="172"/>
    </location>
</feature>
<dbReference type="SUPFAM" id="SSF54593">
    <property type="entry name" value="Glyoxalase/Bleomycin resistance protein/Dihydroxybiphenyl dioxygenase"/>
    <property type="match status" value="1"/>
</dbReference>
<name>A0A7Z7FP20_9HYPH</name>
<dbReference type="InterPro" id="IPR000335">
    <property type="entry name" value="Bleomycin-R"/>
</dbReference>
<dbReference type="InterPro" id="IPR029068">
    <property type="entry name" value="Glyas_Bleomycin-R_OHBP_Dase"/>
</dbReference>
<evidence type="ECO:0000313" key="5">
    <source>
        <dbReference type="EMBL" id="SDJ49412.1"/>
    </source>
</evidence>
<dbReference type="PROSITE" id="PS51819">
    <property type="entry name" value="VOC"/>
    <property type="match status" value="1"/>
</dbReference>
<dbReference type="InterPro" id="IPR037523">
    <property type="entry name" value="VOC_core"/>
</dbReference>
<sequence length="181" mass="20294">MAAMMRFPLACRPEDDKIIVYGGPSSHRPACATKETLTIIRNALVPELAVSDWQKSRAFYCDLIGFHVVYERPEEGFAYLALGDAQLMIDQIGATRTFVSGNASLDPPFGRGMNLQLAVPSLQPILFRLERALIGLVLEPEEKWYRRGTVEVGNRQFIVADPDGYLIRPFESLGERAFRFG</sequence>
<evidence type="ECO:0000256" key="1">
    <source>
        <dbReference type="ARBA" id="ARBA00011051"/>
    </source>
</evidence>
<gene>
    <name evidence="5" type="ORF">SAMN05428983_1930</name>
</gene>
<proteinExistence type="inferred from homology"/>
<dbReference type="InterPro" id="IPR004360">
    <property type="entry name" value="Glyas_Fos-R_dOase_dom"/>
</dbReference>
<keyword evidence="5" id="KW-0223">Dioxygenase</keyword>
<dbReference type="Gene3D" id="3.10.180.10">
    <property type="entry name" value="2,3-Dihydroxybiphenyl 1,2-Dioxygenase, domain 1"/>
    <property type="match status" value="1"/>
</dbReference>
<evidence type="ECO:0000256" key="3">
    <source>
        <dbReference type="ARBA" id="ARBA00023251"/>
    </source>
</evidence>
<dbReference type="GO" id="GO:0051213">
    <property type="term" value="F:dioxygenase activity"/>
    <property type="evidence" value="ECO:0007669"/>
    <property type="project" value="UniProtKB-KW"/>
</dbReference>
<comment type="caution">
    <text evidence="5">The sequence shown here is derived from an EMBL/GenBank/DDBJ whole genome shotgun (WGS) entry which is preliminary data.</text>
</comment>
<dbReference type="Pfam" id="PF00903">
    <property type="entry name" value="Glyoxalase"/>
    <property type="match status" value="1"/>
</dbReference>
<dbReference type="EMBL" id="FNEW01000001">
    <property type="protein sequence ID" value="SDJ49412.1"/>
    <property type="molecule type" value="Genomic_DNA"/>
</dbReference>
<dbReference type="AlphaFoldDB" id="A0A7Z7FP20"/>
<accession>A0A7Z7FP20</accession>
<keyword evidence="3" id="KW-0046">Antibiotic resistance</keyword>
<dbReference type="CDD" id="cd08349">
    <property type="entry name" value="BLMA_like"/>
    <property type="match status" value="1"/>
</dbReference>
<organism evidence="5 6">
    <name type="scientific">Agrobacterium fabrum</name>
    <dbReference type="NCBI Taxonomy" id="1176649"/>
    <lineage>
        <taxon>Bacteria</taxon>
        <taxon>Pseudomonadati</taxon>
        <taxon>Pseudomonadota</taxon>
        <taxon>Alphaproteobacteria</taxon>
        <taxon>Hyphomicrobiales</taxon>
        <taxon>Rhizobiaceae</taxon>
        <taxon>Rhizobium/Agrobacterium group</taxon>
        <taxon>Agrobacterium</taxon>
        <taxon>Agrobacterium tumefaciens complex</taxon>
    </lineage>
</organism>
<reference evidence="5 6" key="1">
    <citation type="submission" date="2016-10" db="EMBL/GenBank/DDBJ databases">
        <authorList>
            <person name="Varghese N."/>
            <person name="Submissions S."/>
        </authorList>
    </citation>
    <scope>NUCLEOTIDE SEQUENCE [LARGE SCALE GENOMIC DNA]</scope>
    <source>
        <strain evidence="5 6">PDC82</strain>
    </source>
</reference>
<comment type="similarity">
    <text evidence="1">Belongs to the bleomycin resistance protein family.</text>
</comment>
<evidence type="ECO:0000313" key="6">
    <source>
        <dbReference type="Proteomes" id="UP000198917"/>
    </source>
</evidence>
<dbReference type="GO" id="GO:0046677">
    <property type="term" value="P:response to antibiotic"/>
    <property type="evidence" value="ECO:0007669"/>
    <property type="project" value="UniProtKB-KW"/>
</dbReference>
<evidence type="ECO:0000256" key="2">
    <source>
        <dbReference type="ARBA" id="ARBA00021572"/>
    </source>
</evidence>